<dbReference type="RefSeq" id="XP_001597141.1">
    <property type="nucleotide sequence ID" value="XM_001597091.1"/>
</dbReference>
<reference evidence="2" key="1">
    <citation type="journal article" date="2011" name="PLoS Genet.">
        <title>Genomic analysis of the necrotrophic fungal pathogens Sclerotinia sclerotiorum and Botrytis cinerea.</title>
        <authorList>
            <person name="Amselem J."/>
            <person name="Cuomo C.A."/>
            <person name="van Kan J.A."/>
            <person name="Viaud M."/>
            <person name="Benito E.P."/>
            <person name="Couloux A."/>
            <person name="Coutinho P.M."/>
            <person name="de Vries R.P."/>
            <person name="Dyer P.S."/>
            <person name="Fillinger S."/>
            <person name="Fournier E."/>
            <person name="Gout L."/>
            <person name="Hahn M."/>
            <person name="Kohn L."/>
            <person name="Lapalu N."/>
            <person name="Plummer K.M."/>
            <person name="Pradier J.M."/>
            <person name="Quevillon E."/>
            <person name="Sharon A."/>
            <person name="Simon A."/>
            <person name="ten Have A."/>
            <person name="Tudzynski B."/>
            <person name="Tudzynski P."/>
            <person name="Wincker P."/>
            <person name="Andrew M."/>
            <person name="Anthouard V."/>
            <person name="Beever R.E."/>
            <person name="Beffa R."/>
            <person name="Benoit I."/>
            <person name="Bouzid O."/>
            <person name="Brault B."/>
            <person name="Chen Z."/>
            <person name="Choquer M."/>
            <person name="Collemare J."/>
            <person name="Cotton P."/>
            <person name="Danchin E.G."/>
            <person name="Da Silva C."/>
            <person name="Gautier A."/>
            <person name="Giraud C."/>
            <person name="Giraud T."/>
            <person name="Gonzalez C."/>
            <person name="Grossetete S."/>
            <person name="Guldener U."/>
            <person name="Henrissat B."/>
            <person name="Howlett B.J."/>
            <person name="Kodira C."/>
            <person name="Kretschmer M."/>
            <person name="Lappartient A."/>
            <person name="Leroch M."/>
            <person name="Levis C."/>
            <person name="Mauceli E."/>
            <person name="Neuveglise C."/>
            <person name="Oeser B."/>
            <person name="Pearson M."/>
            <person name="Poulain J."/>
            <person name="Poussereau N."/>
            <person name="Quesneville H."/>
            <person name="Rascle C."/>
            <person name="Schumacher J."/>
            <person name="Segurens B."/>
            <person name="Sexton A."/>
            <person name="Silva E."/>
            <person name="Sirven C."/>
            <person name="Soanes D.M."/>
            <person name="Talbot N.J."/>
            <person name="Templeton M."/>
            <person name="Yandava C."/>
            <person name="Yarden O."/>
            <person name="Zeng Q."/>
            <person name="Rollins J.A."/>
            <person name="Lebrun M.H."/>
            <person name="Dickman M."/>
        </authorList>
    </citation>
    <scope>NUCLEOTIDE SEQUENCE [LARGE SCALE GENOMIC DNA]</scope>
    <source>
        <strain evidence="2">ATCC 18683 / 1980 / Ss-1</strain>
    </source>
</reference>
<dbReference type="GeneID" id="5494064"/>
<dbReference type="AlphaFoldDB" id="A7E7Q7"/>
<evidence type="ECO:0000313" key="1">
    <source>
        <dbReference type="EMBL" id="EDN96409.1"/>
    </source>
</evidence>
<evidence type="ECO:0000313" key="2">
    <source>
        <dbReference type="Proteomes" id="UP000001312"/>
    </source>
</evidence>
<sequence length="44" mass="5129">MSYLFDKYPKATQQCTKMTTITAKRRGKPFKSISRSKTLLIECQ</sequence>
<protein>
    <submittedName>
        <fullName evidence="1">Uncharacterized protein</fullName>
    </submittedName>
</protein>
<name>A7E7Q7_SCLS1</name>
<dbReference type="Proteomes" id="UP000001312">
    <property type="component" value="Unassembled WGS sequence"/>
</dbReference>
<dbReference type="KEGG" id="ssl:SS1G_01335"/>
<proteinExistence type="predicted"/>
<dbReference type="InParanoid" id="A7E7Q7"/>
<dbReference type="EMBL" id="CH476622">
    <property type="protein sequence ID" value="EDN96409.1"/>
    <property type="molecule type" value="Genomic_DNA"/>
</dbReference>
<gene>
    <name evidence="1" type="ORF">SS1G_01335</name>
</gene>
<accession>A7E7Q7</accession>
<keyword evidence="2" id="KW-1185">Reference proteome</keyword>
<organism evidence="1 2">
    <name type="scientific">Sclerotinia sclerotiorum (strain ATCC 18683 / 1980 / Ss-1)</name>
    <name type="common">White mold</name>
    <name type="synonym">Whetzelinia sclerotiorum</name>
    <dbReference type="NCBI Taxonomy" id="665079"/>
    <lineage>
        <taxon>Eukaryota</taxon>
        <taxon>Fungi</taxon>
        <taxon>Dikarya</taxon>
        <taxon>Ascomycota</taxon>
        <taxon>Pezizomycotina</taxon>
        <taxon>Leotiomycetes</taxon>
        <taxon>Helotiales</taxon>
        <taxon>Sclerotiniaceae</taxon>
        <taxon>Sclerotinia</taxon>
    </lineage>
</organism>
<dbReference type="HOGENOM" id="CLU_3224853_0_0_1"/>